<feature type="chain" id="PRO_5047353366" evidence="1">
    <location>
        <begin position="24"/>
        <end position="143"/>
    </location>
</feature>
<dbReference type="Proteomes" id="UP001432062">
    <property type="component" value="Chromosome"/>
</dbReference>
<dbReference type="EMBL" id="CP109441">
    <property type="protein sequence ID" value="WUV48372.1"/>
    <property type="molecule type" value="Genomic_DNA"/>
</dbReference>
<sequence>MTAFALAAMTAAAVTTTAAPASADSSGGKFATIYSLTNGPCVAIVDSSVNGNAYPGMAAFTVTAQMIGVGQCSLDITLNYRNVDTGETGSFTAHANGPGFWGNSGYSALFSPGHDNFVGAVTVNAAHFPEPGAVQFTNHPYQG</sequence>
<evidence type="ECO:0000313" key="3">
    <source>
        <dbReference type="Proteomes" id="UP001432062"/>
    </source>
</evidence>
<evidence type="ECO:0000313" key="2">
    <source>
        <dbReference type="EMBL" id="WUV48372.1"/>
    </source>
</evidence>
<keyword evidence="1" id="KW-0732">Signal</keyword>
<dbReference type="RefSeq" id="WP_327101399.1">
    <property type="nucleotide sequence ID" value="NZ_CP109149.1"/>
</dbReference>
<reference evidence="2" key="1">
    <citation type="submission" date="2022-10" db="EMBL/GenBank/DDBJ databases">
        <title>The complete genomes of actinobacterial strains from the NBC collection.</title>
        <authorList>
            <person name="Joergensen T.S."/>
            <person name="Alvarez Arevalo M."/>
            <person name="Sterndorff E.B."/>
            <person name="Faurdal D."/>
            <person name="Vuksanovic O."/>
            <person name="Mourched A.-S."/>
            <person name="Charusanti P."/>
            <person name="Shaw S."/>
            <person name="Blin K."/>
            <person name="Weber T."/>
        </authorList>
    </citation>
    <scope>NUCLEOTIDE SEQUENCE</scope>
    <source>
        <strain evidence="2">NBC_01482</strain>
    </source>
</reference>
<name>A0ABZ1YYJ4_9NOCA</name>
<feature type="signal peptide" evidence="1">
    <location>
        <begin position="1"/>
        <end position="23"/>
    </location>
</feature>
<accession>A0ABZ1YYJ4</accession>
<keyword evidence="3" id="KW-1185">Reference proteome</keyword>
<evidence type="ECO:0000256" key="1">
    <source>
        <dbReference type="SAM" id="SignalP"/>
    </source>
</evidence>
<organism evidence="2 3">
    <name type="scientific">Nocardia vinacea</name>
    <dbReference type="NCBI Taxonomy" id="96468"/>
    <lineage>
        <taxon>Bacteria</taxon>
        <taxon>Bacillati</taxon>
        <taxon>Actinomycetota</taxon>
        <taxon>Actinomycetes</taxon>
        <taxon>Mycobacteriales</taxon>
        <taxon>Nocardiaceae</taxon>
        <taxon>Nocardia</taxon>
    </lineage>
</organism>
<gene>
    <name evidence="2" type="ORF">OG563_09330</name>
</gene>
<proteinExistence type="predicted"/>
<protein>
    <submittedName>
        <fullName evidence="2">Uncharacterized protein</fullName>
    </submittedName>
</protein>